<dbReference type="AlphaFoldDB" id="A0A139B054"/>
<name>A0A139B054_GONPJ</name>
<dbReference type="PANTHER" id="PTHR47263:SF1">
    <property type="entry name" value="C2 DOMAIN PROTEIN (AFU_ORTHOLOGUE AFUA_7G02350)"/>
    <property type="match status" value="1"/>
</dbReference>
<dbReference type="EMBL" id="KQ965731">
    <property type="protein sequence ID" value="KXS22378.1"/>
    <property type="molecule type" value="Genomic_DNA"/>
</dbReference>
<dbReference type="InterPro" id="IPR052811">
    <property type="entry name" value="Glucose_resp_signaling"/>
</dbReference>
<evidence type="ECO:0000313" key="4">
    <source>
        <dbReference type="Proteomes" id="UP000070544"/>
    </source>
</evidence>
<dbReference type="PANTHER" id="PTHR47263">
    <property type="entry name" value="ADENYLATE CYCLASE ACTIVATION PROTEIN GIT1"/>
    <property type="match status" value="1"/>
</dbReference>
<evidence type="ECO:0000313" key="3">
    <source>
        <dbReference type="EMBL" id="KXS22378.1"/>
    </source>
</evidence>
<reference evidence="3 4" key="1">
    <citation type="journal article" date="2015" name="Genome Biol. Evol.">
        <title>Phylogenomic analyses indicate that early fungi evolved digesting cell walls of algal ancestors of land plants.</title>
        <authorList>
            <person name="Chang Y."/>
            <person name="Wang S."/>
            <person name="Sekimoto S."/>
            <person name="Aerts A.L."/>
            <person name="Choi C."/>
            <person name="Clum A."/>
            <person name="LaButti K.M."/>
            <person name="Lindquist E.A."/>
            <person name="Yee Ngan C."/>
            <person name="Ohm R.A."/>
            <person name="Salamov A.A."/>
            <person name="Grigoriev I.V."/>
            <person name="Spatafora J.W."/>
            <person name="Berbee M.L."/>
        </authorList>
    </citation>
    <scope>NUCLEOTIDE SEQUENCE [LARGE SCALE GENOMIC DNA]</scope>
    <source>
        <strain evidence="3 4">JEL478</strain>
    </source>
</reference>
<dbReference type="PROSITE" id="PS51258">
    <property type="entry name" value="MHD1"/>
    <property type="match status" value="1"/>
</dbReference>
<dbReference type="Gene3D" id="1.10.357.50">
    <property type="match status" value="1"/>
</dbReference>
<accession>A0A139B054</accession>
<dbReference type="STRING" id="1344416.A0A139B054"/>
<feature type="region of interest" description="Disordered" evidence="1">
    <location>
        <begin position="512"/>
        <end position="532"/>
    </location>
</feature>
<proteinExistence type="predicted"/>
<dbReference type="Proteomes" id="UP000070544">
    <property type="component" value="Unassembled WGS sequence"/>
</dbReference>
<feature type="compositionally biased region" description="Polar residues" evidence="1">
    <location>
        <begin position="948"/>
        <end position="964"/>
    </location>
</feature>
<feature type="domain" description="MHD1" evidence="2">
    <location>
        <begin position="270"/>
        <end position="391"/>
    </location>
</feature>
<dbReference type="InterPro" id="IPR014770">
    <property type="entry name" value="Munc13_1"/>
</dbReference>
<gene>
    <name evidence="3" type="ORF">M427DRAFT_171415</name>
</gene>
<organism evidence="3 4">
    <name type="scientific">Gonapodya prolifera (strain JEL478)</name>
    <name type="common">Monoblepharis prolifera</name>
    <dbReference type="NCBI Taxonomy" id="1344416"/>
    <lineage>
        <taxon>Eukaryota</taxon>
        <taxon>Fungi</taxon>
        <taxon>Fungi incertae sedis</taxon>
        <taxon>Chytridiomycota</taxon>
        <taxon>Chytridiomycota incertae sedis</taxon>
        <taxon>Monoblepharidomycetes</taxon>
        <taxon>Monoblepharidales</taxon>
        <taxon>Gonapodyaceae</taxon>
        <taxon>Gonapodya</taxon>
    </lineage>
</organism>
<protein>
    <recommendedName>
        <fullName evidence="2">MHD1 domain-containing protein</fullName>
    </recommendedName>
</protein>
<evidence type="ECO:0000256" key="1">
    <source>
        <dbReference type="SAM" id="MobiDB-lite"/>
    </source>
</evidence>
<dbReference type="InterPro" id="IPR010439">
    <property type="entry name" value="MUN_dom"/>
</dbReference>
<sequence>MRCLAVDVQAHPDTYLSPLSQVLCDECADRWQLSYLARDLCLAYSVVHRTCETFLTAVGSGLSPGAVLNVIGKAVLRMAPGAEGPTASRAELALYMDMLGRMEGHLRVQFLSYFFGETQISTPGEVDQTCRTLAVVYSDSLYRLSRGVKSGRQSMAESDAVETLRLLVLEAVSKRYEKIAADEENVLHDGNDIARLDMLLRLAKAIREEVQSYMFKFPNLLLGNIDVVELACSTILRNYFILEMENNNFSLGVSKDETVRDLRDLFRITGQFYKVVKTLQQLMGDGSSKSANKMDFAVETWSEPLVDRWLTVMERTVKQLVTAYVEADKHVPLTPPDSMFSTSVIDVFASTNEALQFVLDLEWPAIATQARFLCRLSKIIAFIMSSYLETELGKLEQLENKNMISKGNGLEVTKELCVTINNIRAAWERLADTIELLKIEHYAPHVPNPPDTGRDEYVPISKQPTYTLKLLRARNLRTPSFAGAAGEMNGEYYCLVRIAGPYAKHYHREWQKEKQRRKDTGLPPIKPPHEILDLDPDMIHRTQKASDGLVGGGGDPNWNEICTVTAAPDVTFAELEILIFSQPISAVAKASNVALDADSYEGEKLVGTVPLVLSFSPFPIPGPTPDHVVVSGLDDFLPQEQVLPVMDARDGSRAGWLWIQIYRNGAADNVEMQSDMSFWVDRALKECELAMTNSVRIITEQVARYIALQVGKAVQKNSGDGTAERMEETLHELVFQYIENTFSTLNTYISRGVSRWTAERFRLRILKDPETGRSIYFPNFIILHIWNQILEFLQNGIISAIQKWSAGSMVEVGFMGMKMVGSRLLQNSSKSEDSYDSFPVWLETRKLGVANCVWEAVEILKAWFYCRVDDEPVGFDISQLETDSYKRMQSWIQTQRLNSMNKINEEIMKAKVKAETAKLKAKDIRSSPPVDTPVTPTLSAFGAAWRYASSSPVRRSEDSPSSGSGAPRDVSSSSQQSAWARSVMGSWWAEPKG</sequence>
<keyword evidence="4" id="KW-1185">Reference proteome</keyword>
<feature type="region of interest" description="Disordered" evidence="1">
    <location>
        <begin position="948"/>
        <end position="993"/>
    </location>
</feature>
<evidence type="ECO:0000259" key="2">
    <source>
        <dbReference type="PROSITE" id="PS51258"/>
    </source>
</evidence>
<dbReference type="Pfam" id="PF06292">
    <property type="entry name" value="MUN"/>
    <property type="match status" value="1"/>
</dbReference>
<dbReference type="OrthoDB" id="2015333at2759"/>